<dbReference type="GO" id="GO:0016787">
    <property type="term" value="F:hydrolase activity"/>
    <property type="evidence" value="ECO:0007669"/>
    <property type="project" value="UniProtKB-KW"/>
</dbReference>
<dbReference type="InterPro" id="IPR013094">
    <property type="entry name" value="AB_hydrolase_3"/>
</dbReference>
<feature type="domain" description="Alpha/beta hydrolase fold-3" evidence="2">
    <location>
        <begin position="97"/>
        <end position="305"/>
    </location>
</feature>
<protein>
    <submittedName>
        <fullName evidence="3">Alpha/beta hydrolase</fullName>
    </submittedName>
</protein>
<keyword evidence="1 3" id="KW-0378">Hydrolase</keyword>
<name>A0ABY8G2A6_9ACTO</name>
<dbReference type="SUPFAM" id="SSF53474">
    <property type="entry name" value="alpha/beta-Hydrolases"/>
    <property type="match status" value="1"/>
</dbReference>
<sequence>MMNIAGQAKPYLDRELVALVEANPPSVNSDIRAWRKASEAAYVEPTMPHGFSREQRAVPSMTLPPAVGEPHDSQPTGREVELRVITRQGVAPGAVLFVIHGGGYVAGRAKFEDERCCELIKEFGDDLWPDGEKTLVTAAPDYALAPDYPHPAGLEDTVATLRYVRGEWPDVPIILYGDSAGSGMIRQLLARLSEEELSTLAGVIALEPCLSPRMDTPSFNTYADAVTWSAQAAQFSWDAYFGSLCDRSVIEPEVTQVSEEFPPVWIAVNPVDTLRDEGIAWYLSLADAGANVQLHAFPGTFHGWLAGLGTRSWERVKESLRPFIAEAIARHSAG</sequence>
<evidence type="ECO:0000259" key="2">
    <source>
        <dbReference type="Pfam" id="PF07859"/>
    </source>
</evidence>
<evidence type="ECO:0000313" key="3">
    <source>
        <dbReference type="EMBL" id="WFM83309.1"/>
    </source>
</evidence>
<dbReference type="Gene3D" id="3.40.50.1820">
    <property type="entry name" value="alpha/beta hydrolase"/>
    <property type="match status" value="1"/>
</dbReference>
<dbReference type="PANTHER" id="PTHR48081:SF8">
    <property type="entry name" value="ALPHA_BETA HYDROLASE FOLD-3 DOMAIN-CONTAINING PROTEIN-RELATED"/>
    <property type="match status" value="1"/>
</dbReference>
<organism evidence="3 4">
    <name type="scientific">Arcanobacterium canis</name>
    <dbReference type="NCBI Taxonomy" id="999183"/>
    <lineage>
        <taxon>Bacteria</taxon>
        <taxon>Bacillati</taxon>
        <taxon>Actinomycetota</taxon>
        <taxon>Actinomycetes</taxon>
        <taxon>Actinomycetales</taxon>
        <taxon>Actinomycetaceae</taxon>
        <taxon>Arcanobacterium</taxon>
    </lineage>
</organism>
<keyword evidence="4" id="KW-1185">Reference proteome</keyword>
<gene>
    <name evidence="3" type="ORF">P7079_07940</name>
</gene>
<proteinExistence type="predicted"/>
<dbReference type="PANTHER" id="PTHR48081">
    <property type="entry name" value="AB HYDROLASE SUPERFAMILY PROTEIN C4A8.06C"/>
    <property type="match status" value="1"/>
</dbReference>
<evidence type="ECO:0000256" key="1">
    <source>
        <dbReference type="ARBA" id="ARBA00022801"/>
    </source>
</evidence>
<dbReference type="Pfam" id="PF07859">
    <property type="entry name" value="Abhydrolase_3"/>
    <property type="match status" value="1"/>
</dbReference>
<dbReference type="EMBL" id="CP121208">
    <property type="protein sequence ID" value="WFM83309.1"/>
    <property type="molecule type" value="Genomic_DNA"/>
</dbReference>
<dbReference type="RefSeq" id="WP_278012704.1">
    <property type="nucleotide sequence ID" value="NZ_CP121208.1"/>
</dbReference>
<accession>A0ABY8G2A6</accession>
<dbReference type="Proteomes" id="UP001215216">
    <property type="component" value="Chromosome"/>
</dbReference>
<evidence type="ECO:0000313" key="4">
    <source>
        <dbReference type="Proteomes" id="UP001215216"/>
    </source>
</evidence>
<reference evidence="3 4" key="1">
    <citation type="submission" date="2023-03" db="EMBL/GenBank/DDBJ databases">
        <title>Complete genome of Arcanobacterium canis strain DSM 25104 isolated in 2010 from a canine otitis externa in Germany.</title>
        <authorList>
            <person name="Borowiak M."/>
            <person name="Kreitlow A."/>
            <person name="Malorny B."/>
            <person name="Laemmler C."/>
            <person name="Prenger-Berninghoff E."/>
            <person name="Ploetz M."/>
            <person name="Abdulmawjood A."/>
        </authorList>
    </citation>
    <scope>NUCLEOTIDE SEQUENCE [LARGE SCALE GENOMIC DNA]</scope>
    <source>
        <strain evidence="3 4">DSM 25104</strain>
    </source>
</reference>
<dbReference type="InterPro" id="IPR029058">
    <property type="entry name" value="AB_hydrolase_fold"/>
</dbReference>
<dbReference type="InterPro" id="IPR050300">
    <property type="entry name" value="GDXG_lipolytic_enzyme"/>
</dbReference>